<protein>
    <submittedName>
        <fullName evidence="1">Pecanex-like protein</fullName>
    </submittedName>
</protein>
<evidence type="ECO:0000313" key="1">
    <source>
        <dbReference type="WBParaSite" id="GPUH_0001004701-mRNA-1"/>
    </source>
</evidence>
<accession>A0A183DMU4</accession>
<dbReference type="WBParaSite" id="GPUH_0001004701-mRNA-1">
    <property type="protein sequence ID" value="GPUH_0001004701-mRNA-1"/>
    <property type="gene ID" value="GPUH_0001004701"/>
</dbReference>
<name>A0A183DMU4_9BILA</name>
<proteinExistence type="predicted"/>
<organism evidence="1">
    <name type="scientific">Gongylonema pulchrum</name>
    <dbReference type="NCBI Taxonomy" id="637853"/>
    <lineage>
        <taxon>Eukaryota</taxon>
        <taxon>Metazoa</taxon>
        <taxon>Ecdysozoa</taxon>
        <taxon>Nematoda</taxon>
        <taxon>Chromadorea</taxon>
        <taxon>Rhabditida</taxon>
        <taxon>Spirurina</taxon>
        <taxon>Spiruromorpha</taxon>
        <taxon>Spiruroidea</taxon>
        <taxon>Gongylonematidae</taxon>
        <taxon>Gongylonema</taxon>
    </lineage>
</organism>
<reference evidence="1" key="1">
    <citation type="submission" date="2016-06" db="UniProtKB">
        <authorList>
            <consortium name="WormBaseParasite"/>
        </authorList>
    </citation>
    <scope>IDENTIFICATION</scope>
</reference>
<dbReference type="AlphaFoldDB" id="A0A183DMU4"/>
<sequence>LSSSDDGDCDAPSASSAAHHATTLAHRILSPVPTANIDNNSVEKSLKAGGIK</sequence>